<feature type="repeat" description="WD" evidence="3">
    <location>
        <begin position="819"/>
        <end position="851"/>
    </location>
</feature>
<dbReference type="InterPro" id="IPR023362">
    <property type="entry name" value="PH-BEACH_dom"/>
</dbReference>
<protein>
    <recommendedName>
        <fullName evidence="8">BEACH domain-containing protein</fullName>
    </recommendedName>
</protein>
<dbReference type="Gene3D" id="1.10.1540.10">
    <property type="entry name" value="BEACH domain"/>
    <property type="match status" value="1"/>
</dbReference>
<dbReference type="Pfam" id="PF14844">
    <property type="entry name" value="PH_BEACH"/>
    <property type="match status" value="1"/>
</dbReference>
<feature type="compositionally biased region" description="Polar residues" evidence="4">
    <location>
        <begin position="1077"/>
        <end position="1088"/>
    </location>
</feature>
<evidence type="ECO:0000256" key="1">
    <source>
        <dbReference type="ARBA" id="ARBA00022574"/>
    </source>
</evidence>
<dbReference type="InterPro" id="IPR000409">
    <property type="entry name" value="BEACH_dom"/>
</dbReference>
<dbReference type="AlphaFoldDB" id="A0A7S0GW54"/>
<evidence type="ECO:0000256" key="4">
    <source>
        <dbReference type="SAM" id="MobiDB-lite"/>
    </source>
</evidence>
<dbReference type="SMART" id="SM01026">
    <property type="entry name" value="Beach"/>
    <property type="match status" value="1"/>
</dbReference>
<feature type="region of interest" description="Disordered" evidence="4">
    <location>
        <begin position="688"/>
        <end position="777"/>
    </location>
</feature>
<dbReference type="EMBL" id="HBEM01014648">
    <property type="protein sequence ID" value="CAD8449621.1"/>
    <property type="molecule type" value="Transcribed_RNA"/>
</dbReference>
<dbReference type="CDD" id="cd06071">
    <property type="entry name" value="Beach"/>
    <property type="match status" value="1"/>
</dbReference>
<feature type="region of interest" description="Disordered" evidence="4">
    <location>
        <begin position="1117"/>
        <end position="1138"/>
    </location>
</feature>
<dbReference type="InterPro" id="IPR036322">
    <property type="entry name" value="WD40_repeat_dom_sf"/>
</dbReference>
<feature type="compositionally biased region" description="Basic and acidic residues" evidence="4">
    <location>
        <begin position="1120"/>
        <end position="1130"/>
    </location>
</feature>
<dbReference type="Gene3D" id="2.30.29.30">
    <property type="entry name" value="Pleckstrin-homology domain (PH domain)/Phosphotyrosine-binding domain (PTB)"/>
    <property type="match status" value="1"/>
</dbReference>
<evidence type="ECO:0000259" key="5">
    <source>
        <dbReference type="PROSITE" id="PS50197"/>
    </source>
</evidence>
<dbReference type="InterPro" id="IPR001680">
    <property type="entry name" value="WD40_rpt"/>
</dbReference>
<dbReference type="PROSITE" id="PS51783">
    <property type="entry name" value="PH_BEACH"/>
    <property type="match status" value="1"/>
</dbReference>
<dbReference type="Gene3D" id="2.130.10.10">
    <property type="entry name" value="YVTN repeat-like/Quinoprotein amine dehydrogenase"/>
    <property type="match status" value="1"/>
</dbReference>
<proteinExistence type="predicted"/>
<evidence type="ECO:0000259" key="6">
    <source>
        <dbReference type="PROSITE" id="PS51783"/>
    </source>
</evidence>
<dbReference type="InterPro" id="IPR050865">
    <property type="entry name" value="BEACH_Domain"/>
</dbReference>
<feature type="compositionally biased region" description="Basic and acidic residues" evidence="4">
    <location>
        <begin position="9"/>
        <end position="30"/>
    </location>
</feature>
<keyword evidence="2" id="KW-0677">Repeat</keyword>
<dbReference type="FunFam" id="1.10.1540.10:FF:000001">
    <property type="entry name" value="neurobeachin isoform X1"/>
    <property type="match status" value="1"/>
</dbReference>
<keyword evidence="1 3" id="KW-0853">WD repeat</keyword>
<dbReference type="PANTHER" id="PTHR13743">
    <property type="entry name" value="BEIGE/BEACH-RELATED"/>
    <property type="match status" value="1"/>
</dbReference>
<feature type="compositionally biased region" description="Polar residues" evidence="4">
    <location>
        <begin position="1024"/>
        <end position="1053"/>
    </location>
</feature>
<dbReference type="Pfam" id="PF02138">
    <property type="entry name" value="Beach"/>
    <property type="match status" value="1"/>
</dbReference>
<feature type="domain" description="BEACH" evidence="5">
    <location>
        <begin position="222"/>
        <end position="511"/>
    </location>
</feature>
<name>A0A7S0GW54_9EUKA</name>
<feature type="compositionally biased region" description="Acidic residues" evidence="4">
    <location>
        <begin position="42"/>
        <end position="60"/>
    </location>
</feature>
<reference evidence="7" key="1">
    <citation type="submission" date="2021-01" db="EMBL/GenBank/DDBJ databases">
        <authorList>
            <person name="Corre E."/>
            <person name="Pelletier E."/>
            <person name="Niang G."/>
            <person name="Scheremetjew M."/>
            <person name="Finn R."/>
            <person name="Kale V."/>
            <person name="Holt S."/>
            <person name="Cochrane G."/>
            <person name="Meng A."/>
            <person name="Brown T."/>
            <person name="Cohen L."/>
        </authorList>
    </citation>
    <scope>NUCLEOTIDE SEQUENCE</scope>
    <source>
        <strain evidence="7">CCMP2058</strain>
    </source>
</reference>
<dbReference type="SUPFAM" id="SSF50978">
    <property type="entry name" value="WD40 repeat-like"/>
    <property type="match status" value="1"/>
</dbReference>
<feature type="region of interest" description="Disordered" evidence="4">
    <location>
        <begin position="1222"/>
        <end position="1251"/>
    </location>
</feature>
<evidence type="ECO:0000256" key="2">
    <source>
        <dbReference type="ARBA" id="ARBA00022737"/>
    </source>
</evidence>
<dbReference type="InterPro" id="IPR011993">
    <property type="entry name" value="PH-like_dom_sf"/>
</dbReference>
<feature type="region of interest" description="Disordered" evidence="4">
    <location>
        <begin position="1"/>
        <end position="72"/>
    </location>
</feature>
<dbReference type="InterPro" id="IPR036372">
    <property type="entry name" value="BEACH_dom_sf"/>
</dbReference>
<gene>
    <name evidence="7" type="ORF">LAMO00422_LOCUS10103</name>
</gene>
<evidence type="ECO:0008006" key="8">
    <source>
        <dbReference type="Google" id="ProtNLM"/>
    </source>
</evidence>
<feature type="domain" description="BEACH-type PH" evidence="6">
    <location>
        <begin position="77"/>
        <end position="213"/>
    </location>
</feature>
<dbReference type="SUPFAM" id="SSF50729">
    <property type="entry name" value="PH domain-like"/>
    <property type="match status" value="1"/>
</dbReference>
<sequence>MNFSTAGVARDKKDKAEGSAGTDEKDDKLADTGPQPPKGLDTDMDMDDDGELEAGMEEGEDQKGLTNQAEDDKQQDSLYGKVLMQRDCILISALAKVMGVMIITSSHVAFHAKRVYEDCAMGIERVSVTFATLLALDEGAGLEGSNNKNGPETQGEACRLQLIVSCSKIRQVMPRLFLLQDTALEVFFKNHTSCFINFPFNAKDRNDIYGMLTRLLKLPHELSASRRLIHSGIVSQWQRKEMSNFQYLMHINTLAGRSYNDVSQYPVFPWVLQDYTSKSIDLTDSKFYRDLTKPMGMINPSRCEIFEERYENPLPDVPPFHYGSHYSSPAVVNYFLVRVEPYSTLARTQQGGRFDLADRLFDSVERAWNLSYSQSSDVKELIPEFFSNPAFLRNVNGLDLGTKQNGKPVGDVELPPWSKGKPEEFIRIHREALESEYVSANLHLWIDLIFGHRQQGKGAEEAKNLFYYLTYPGQVDLSVIDDQKVLEATLAQISSFGQTPRQLWTSPHPPQANKLMPSKLCLPIELPPLYEGISFCNVGGEAQIGGIAVDPKGKVMIMTTDLVARVLDISTMLQALTEVAIQLSGDVKLAGMLACATVGPTAHLLDLPKSSLRYNKGSVKRASVLTRKSRTSSKGSVFSEKSGIKTPFSVGSIFGSKRSKKGEEEEGELIPFKGPFKLDCPEWLIETISPPLSLPKPTPGGSRSRPRTESNRTAVPTLQEEESELEETPESKLQSNTENPGIIRETENSQLKTPSPENLGPVGHVSRSQRPNKPHKREARRLIALSSNARFAFIGGYEDKCFRCYMCDGKVRPLMLSQVSYHRAKVTSLRLAPSQAALVTGDETGQVCLWNTAVKSHQWRRSPISLEPIANFRVHDGRVIDCALHLKAGVCISVGLCHALGPSTNCVAVYSTYLNRCVRLLFPPKGYTALRSDMIAGRRGPVYFIVYVEPIEKEDARKAEEEGMLVLYSATGDLIAKRSMGGVVTAMETTPKGAYIACGMQSGELVFVRSSDLSVVQALNPDHQTFEPTYDTQTSNLSSPRNKMGGLSNSPTRTPRGPSIAPPPIPRPFSATLGPTDGNSANPSATTQMTKSDNLIVMSDVPSNAATGISNPIISATESKQGDLEEEPRPQESGALSPTSFIRESRESLFNDSHGALGAVTSLSFVDNEQFVIASYSGGLIRLLLLPQSELLPGFDFFASAAQQIKPALGECIREGRNRKVSVPIEPDSNPDQGPVKTQPGRLKTPTPKAGIRSSISGMVRGFGSLFSRKKQ</sequence>
<evidence type="ECO:0000313" key="7">
    <source>
        <dbReference type="EMBL" id="CAD8449621.1"/>
    </source>
</evidence>
<dbReference type="PROSITE" id="PS50197">
    <property type="entry name" value="BEACH"/>
    <property type="match status" value="1"/>
</dbReference>
<accession>A0A7S0GW54</accession>
<dbReference type="InterPro" id="IPR015943">
    <property type="entry name" value="WD40/YVTN_repeat-like_dom_sf"/>
</dbReference>
<organism evidence="7">
    <name type="scientific">Amorphochlora amoebiformis</name>
    <dbReference type="NCBI Taxonomy" id="1561963"/>
    <lineage>
        <taxon>Eukaryota</taxon>
        <taxon>Sar</taxon>
        <taxon>Rhizaria</taxon>
        <taxon>Cercozoa</taxon>
        <taxon>Chlorarachniophyceae</taxon>
        <taxon>Amorphochlora</taxon>
    </lineage>
</organism>
<dbReference type="PROSITE" id="PS50082">
    <property type="entry name" value="WD_REPEATS_2"/>
    <property type="match status" value="1"/>
</dbReference>
<feature type="compositionally biased region" description="Acidic residues" evidence="4">
    <location>
        <begin position="719"/>
        <end position="728"/>
    </location>
</feature>
<dbReference type="SUPFAM" id="SSF81837">
    <property type="entry name" value="BEACH domain"/>
    <property type="match status" value="1"/>
</dbReference>
<evidence type="ECO:0000256" key="3">
    <source>
        <dbReference type="PROSITE-ProRule" id="PRU00221"/>
    </source>
</evidence>
<dbReference type="PANTHER" id="PTHR13743:SF112">
    <property type="entry name" value="BEACH DOMAIN-CONTAINING PROTEIN"/>
    <property type="match status" value="1"/>
</dbReference>
<feature type="region of interest" description="Disordered" evidence="4">
    <location>
        <begin position="1024"/>
        <end position="1088"/>
    </location>
</feature>